<organism evidence="11 12">
    <name type="scientific">Penicillium canescens</name>
    <dbReference type="NCBI Taxonomy" id="5083"/>
    <lineage>
        <taxon>Eukaryota</taxon>
        <taxon>Fungi</taxon>
        <taxon>Dikarya</taxon>
        <taxon>Ascomycota</taxon>
        <taxon>Pezizomycotina</taxon>
        <taxon>Eurotiomycetes</taxon>
        <taxon>Eurotiomycetidae</taxon>
        <taxon>Eurotiales</taxon>
        <taxon>Aspergillaceae</taxon>
        <taxon>Penicillium</taxon>
    </lineage>
</organism>
<dbReference type="PANTHER" id="PTHR24305">
    <property type="entry name" value="CYTOCHROME P450"/>
    <property type="match status" value="1"/>
</dbReference>
<dbReference type="Gene3D" id="1.10.630.10">
    <property type="entry name" value="Cytochrome P450"/>
    <property type="match status" value="1"/>
</dbReference>
<dbReference type="PANTHER" id="PTHR24305:SF190">
    <property type="entry name" value="P450, PUTATIVE (EUROFUNG)-RELATED"/>
    <property type="match status" value="1"/>
</dbReference>
<evidence type="ECO:0000313" key="11">
    <source>
        <dbReference type="EMBL" id="KAJ6027596.1"/>
    </source>
</evidence>
<dbReference type="PRINTS" id="PR00385">
    <property type="entry name" value="P450"/>
</dbReference>
<feature type="transmembrane region" description="Helical" evidence="10">
    <location>
        <begin position="14"/>
        <end position="34"/>
    </location>
</feature>
<keyword evidence="10" id="KW-0472">Membrane</keyword>
<keyword evidence="10" id="KW-1133">Transmembrane helix</keyword>
<keyword evidence="10" id="KW-0812">Transmembrane</keyword>
<evidence type="ECO:0000256" key="9">
    <source>
        <dbReference type="RuleBase" id="RU000461"/>
    </source>
</evidence>
<dbReference type="InterPro" id="IPR002401">
    <property type="entry name" value="Cyt_P450_E_grp-I"/>
</dbReference>
<dbReference type="InterPro" id="IPR036396">
    <property type="entry name" value="Cyt_P450_sf"/>
</dbReference>
<evidence type="ECO:0000256" key="3">
    <source>
        <dbReference type="ARBA" id="ARBA00022617"/>
    </source>
</evidence>
<dbReference type="PROSITE" id="PS00086">
    <property type="entry name" value="CYTOCHROME_P450"/>
    <property type="match status" value="1"/>
</dbReference>
<comment type="similarity">
    <text evidence="2 9">Belongs to the cytochrome P450 family.</text>
</comment>
<evidence type="ECO:0000256" key="4">
    <source>
        <dbReference type="ARBA" id="ARBA00022723"/>
    </source>
</evidence>
<comment type="caution">
    <text evidence="11">The sequence shown here is derived from an EMBL/GenBank/DDBJ whole genome shotgun (WGS) entry which is preliminary data.</text>
</comment>
<dbReference type="PRINTS" id="PR00463">
    <property type="entry name" value="EP450I"/>
</dbReference>
<feature type="binding site" description="axial binding residue" evidence="8">
    <location>
        <position position="450"/>
    </location>
    <ligand>
        <name>heme</name>
        <dbReference type="ChEBI" id="CHEBI:30413"/>
    </ligand>
    <ligandPart>
        <name>Fe</name>
        <dbReference type="ChEBI" id="CHEBI:18248"/>
    </ligandPart>
</feature>
<evidence type="ECO:0000256" key="6">
    <source>
        <dbReference type="ARBA" id="ARBA00023004"/>
    </source>
</evidence>
<accession>A0AAD6N4H6</accession>
<gene>
    <name evidence="11" type="ORF">N7460_012413</name>
</gene>
<keyword evidence="3 8" id="KW-0349">Heme</keyword>
<reference evidence="11" key="2">
    <citation type="submission" date="2023-01" db="EMBL/GenBank/DDBJ databases">
        <authorList>
            <person name="Petersen C."/>
        </authorList>
    </citation>
    <scope>NUCLEOTIDE SEQUENCE</scope>
    <source>
        <strain evidence="11">IBT 15450</strain>
    </source>
</reference>
<dbReference type="FunFam" id="1.10.630.10:FF:000050">
    <property type="entry name" value="Cytochrome P450 monooxygenase"/>
    <property type="match status" value="1"/>
</dbReference>
<dbReference type="InterPro" id="IPR001128">
    <property type="entry name" value="Cyt_P450"/>
</dbReference>
<evidence type="ECO:0000256" key="1">
    <source>
        <dbReference type="ARBA" id="ARBA00001971"/>
    </source>
</evidence>
<dbReference type="GO" id="GO:0020037">
    <property type="term" value="F:heme binding"/>
    <property type="evidence" value="ECO:0007669"/>
    <property type="project" value="InterPro"/>
</dbReference>
<dbReference type="GO" id="GO:0005506">
    <property type="term" value="F:iron ion binding"/>
    <property type="evidence" value="ECO:0007669"/>
    <property type="project" value="InterPro"/>
</dbReference>
<dbReference type="InterPro" id="IPR050121">
    <property type="entry name" value="Cytochrome_P450_monoxygenase"/>
</dbReference>
<keyword evidence="4 8" id="KW-0479">Metal-binding</keyword>
<dbReference type="Proteomes" id="UP001219568">
    <property type="component" value="Unassembled WGS sequence"/>
</dbReference>
<keyword evidence="6 8" id="KW-0408">Iron</keyword>
<dbReference type="AlphaFoldDB" id="A0AAD6N4H6"/>
<dbReference type="CDD" id="cd11060">
    <property type="entry name" value="CYP57A1-like"/>
    <property type="match status" value="1"/>
</dbReference>
<evidence type="ECO:0000313" key="12">
    <source>
        <dbReference type="Proteomes" id="UP001219568"/>
    </source>
</evidence>
<evidence type="ECO:0000256" key="8">
    <source>
        <dbReference type="PIRSR" id="PIRSR602401-1"/>
    </source>
</evidence>
<keyword evidence="5 9" id="KW-0560">Oxidoreductase</keyword>
<dbReference type="InterPro" id="IPR017972">
    <property type="entry name" value="Cyt_P450_CS"/>
</dbReference>
<dbReference type="GO" id="GO:0043386">
    <property type="term" value="P:mycotoxin biosynthetic process"/>
    <property type="evidence" value="ECO:0007669"/>
    <property type="project" value="UniProtKB-ARBA"/>
</dbReference>
<proteinExistence type="inferred from homology"/>
<keyword evidence="7 9" id="KW-0503">Monooxygenase</keyword>
<evidence type="ECO:0000256" key="10">
    <source>
        <dbReference type="SAM" id="Phobius"/>
    </source>
</evidence>
<dbReference type="GO" id="GO:0004497">
    <property type="term" value="F:monooxygenase activity"/>
    <property type="evidence" value="ECO:0007669"/>
    <property type="project" value="UniProtKB-KW"/>
</dbReference>
<reference evidence="11" key="1">
    <citation type="journal article" date="2023" name="IMA Fungus">
        <title>Comparative genomic study of the Penicillium genus elucidates a diverse pangenome and 15 lateral gene transfer events.</title>
        <authorList>
            <person name="Petersen C."/>
            <person name="Sorensen T."/>
            <person name="Nielsen M.R."/>
            <person name="Sondergaard T.E."/>
            <person name="Sorensen J.L."/>
            <person name="Fitzpatrick D.A."/>
            <person name="Frisvad J.C."/>
            <person name="Nielsen K.L."/>
        </authorList>
    </citation>
    <scope>NUCLEOTIDE SEQUENCE</scope>
    <source>
        <strain evidence="11">IBT 15450</strain>
    </source>
</reference>
<dbReference type="Pfam" id="PF00067">
    <property type="entry name" value="p450"/>
    <property type="match status" value="1"/>
</dbReference>
<evidence type="ECO:0000256" key="2">
    <source>
        <dbReference type="ARBA" id="ARBA00010617"/>
    </source>
</evidence>
<keyword evidence="12" id="KW-1185">Reference proteome</keyword>
<name>A0AAD6N4H6_PENCN</name>
<comment type="cofactor">
    <cofactor evidence="1 8">
        <name>heme</name>
        <dbReference type="ChEBI" id="CHEBI:30413"/>
    </cofactor>
</comment>
<sequence>MGNTIRYAIFSQPWLLAAAIVTIFSLVVITKALLHPLRDVPGPFWARFTRLWYLRAVSMGDFEMKNIDLHRSYGSIIRIAPGQYSLNDPEAIRTIYSHSSNFVKAPWYLASSNPNSESRDLFTDLDPRSHAKNRRKVASLYSMSSLIPMESCVADCTNVLIERFTEFAKSRQTFNLQNWMQFYAFDVIGLITLNKRFGFLDSGTDQNSLITSLNSYLVYASQVGIFQELHPFLSRMLALLPSNGIAHLGAFTLQQVSEGQRKFREKSSADSSDPFLKRLLNMHSENPDKISEADIFTTCITNIGAGSDTTSISLTAILHKICQHSDVYQKLRNEIDTADDQGKLSFPAITFRESQALPYLQACIKESMRLHPVTGLPLARVVPKGGATLCGRFFPEGEIVGVNTWVIHRNKAVFGNDADSYRPERWMDNPAGVSEMERNFLAFGSGSRTCIGKNISLVEIGKLIPELIRRFDFELVNPEAPVKTHNVWFVKQLDVQCRVQLRKK</sequence>
<dbReference type="EMBL" id="JAQJZL010000015">
    <property type="protein sequence ID" value="KAJ6027596.1"/>
    <property type="molecule type" value="Genomic_DNA"/>
</dbReference>
<evidence type="ECO:0000256" key="7">
    <source>
        <dbReference type="ARBA" id="ARBA00023033"/>
    </source>
</evidence>
<protein>
    <submittedName>
        <fullName evidence="11">Uncharacterized protein</fullName>
    </submittedName>
</protein>
<dbReference type="GO" id="GO:0016705">
    <property type="term" value="F:oxidoreductase activity, acting on paired donors, with incorporation or reduction of molecular oxygen"/>
    <property type="evidence" value="ECO:0007669"/>
    <property type="project" value="InterPro"/>
</dbReference>
<dbReference type="SUPFAM" id="SSF48264">
    <property type="entry name" value="Cytochrome P450"/>
    <property type="match status" value="1"/>
</dbReference>
<evidence type="ECO:0000256" key="5">
    <source>
        <dbReference type="ARBA" id="ARBA00023002"/>
    </source>
</evidence>